<sequence>MLESTPELQERIKLTPLTGVLVLLNDDNVMDVGFDSTTYT</sequence>
<comment type="caution">
    <text evidence="1">The sequence shown here is derived from an EMBL/GenBank/DDBJ whole genome shotgun (WGS) entry which is preliminary data.</text>
</comment>
<proteinExistence type="predicted"/>
<reference evidence="1" key="1">
    <citation type="submission" date="2023-03" db="EMBL/GenBank/DDBJ databases">
        <authorList>
            <person name="Steffen K."/>
            <person name="Cardenas P."/>
        </authorList>
    </citation>
    <scope>NUCLEOTIDE SEQUENCE</scope>
</reference>
<feature type="non-terminal residue" evidence="1">
    <location>
        <position position="1"/>
    </location>
</feature>
<name>A0AA35WNH5_GEOBA</name>
<evidence type="ECO:0000313" key="1">
    <source>
        <dbReference type="EMBL" id="CAI8027923.1"/>
    </source>
</evidence>
<gene>
    <name evidence="1" type="ORF">GBAR_LOCUS15903</name>
</gene>
<dbReference type="EMBL" id="CASHTH010002308">
    <property type="protein sequence ID" value="CAI8027923.1"/>
    <property type="molecule type" value="Genomic_DNA"/>
</dbReference>
<evidence type="ECO:0000313" key="2">
    <source>
        <dbReference type="Proteomes" id="UP001174909"/>
    </source>
</evidence>
<organism evidence="1 2">
    <name type="scientific">Geodia barretti</name>
    <name type="common">Barrett's horny sponge</name>
    <dbReference type="NCBI Taxonomy" id="519541"/>
    <lineage>
        <taxon>Eukaryota</taxon>
        <taxon>Metazoa</taxon>
        <taxon>Porifera</taxon>
        <taxon>Demospongiae</taxon>
        <taxon>Heteroscleromorpha</taxon>
        <taxon>Tetractinellida</taxon>
        <taxon>Astrophorina</taxon>
        <taxon>Geodiidae</taxon>
        <taxon>Geodia</taxon>
    </lineage>
</organism>
<dbReference type="AlphaFoldDB" id="A0AA35WNH5"/>
<keyword evidence="2" id="KW-1185">Reference proteome</keyword>
<accession>A0AA35WNH5</accession>
<dbReference type="Proteomes" id="UP001174909">
    <property type="component" value="Unassembled WGS sequence"/>
</dbReference>
<protein>
    <submittedName>
        <fullName evidence="1">Uncharacterized protein</fullName>
    </submittedName>
</protein>